<reference evidence="1 2" key="1">
    <citation type="submission" date="2023-04" db="EMBL/GenBank/DDBJ databases">
        <title>A long-awaited taxogenomic arrangement of the family Halomonadaceae.</title>
        <authorList>
            <person name="De La Haba R."/>
            <person name="Chuvochina M."/>
            <person name="Wittouck S."/>
            <person name="Arahal D.R."/>
            <person name="Sanchez-Porro C."/>
            <person name="Hugenholtz P."/>
            <person name="Ventosa A."/>
        </authorList>
    </citation>
    <scope>NUCLEOTIDE SEQUENCE [LARGE SCALE GENOMIC DNA]</scope>
    <source>
        <strain evidence="1 2">DSM 26770</strain>
    </source>
</reference>
<keyword evidence="2" id="KW-1185">Reference proteome</keyword>
<name>A0ABU1HLG7_9GAMM</name>
<evidence type="ECO:0008006" key="3">
    <source>
        <dbReference type="Google" id="ProtNLM"/>
    </source>
</evidence>
<dbReference type="RefSeq" id="WP_309725068.1">
    <property type="nucleotide sequence ID" value="NZ_JARWAM010000022.1"/>
</dbReference>
<sequence>MGRAKEEWMRREENEPMYEWIEENYGEDAGEEGSEIWNEAVKAFEEHCEEQQRLEEEAYWQDEYDYYIFLTLKDADIIFTKDLSELRSMLTTNSAMSANHTYLKMVLAHAVTILEVYLEDIVKSLIISNDSHLANTIKNVKPFCDTSFKLSEISIEKDGIKKFVIGKLSDSLYHDIPKVIKILSGIIGRKIDISIKDVCRVTIIRHDIVHRNGKGKDGNHIEITLPFVLDALTSIESFARDLRANIATLQSAQ</sequence>
<dbReference type="EMBL" id="JARWAM010000022">
    <property type="protein sequence ID" value="MDR5907589.1"/>
    <property type="molecule type" value="Genomic_DNA"/>
</dbReference>
<evidence type="ECO:0000313" key="2">
    <source>
        <dbReference type="Proteomes" id="UP001251374"/>
    </source>
</evidence>
<organism evidence="1 2">
    <name type="scientific">Franzmannia qiaohouensis</name>
    <dbReference type="NCBI Taxonomy" id="1329370"/>
    <lineage>
        <taxon>Bacteria</taxon>
        <taxon>Pseudomonadati</taxon>
        <taxon>Pseudomonadota</taxon>
        <taxon>Gammaproteobacteria</taxon>
        <taxon>Oceanospirillales</taxon>
        <taxon>Halomonadaceae</taxon>
        <taxon>Franzmannia</taxon>
    </lineage>
</organism>
<accession>A0ABU1HLG7</accession>
<dbReference type="Proteomes" id="UP001251374">
    <property type="component" value="Unassembled WGS sequence"/>
</dbReference>
<comment type="caution">
    <text evidence="1">The sequence shown here is derived from an EMBL/GenBank/DDBJ whole genome shotgun (WGS) entry which is preliminary data.</text>
</comment>
<evidence type="ECO:0000313" key="1">
    <source>
        <dbReference type="EMBL" id="MDR5907589.1"/>
    </source>
</evidence>
<protein>
    <recommendedName>
        <fullName evidence="3">RiboL-PSP-HEPN domain-containing protein</fullName>
    </recommendedName>
</protein>
<gene>
    <name evidence="1" type="ORF">QC821_20145</name>
</gene>
<proteinExistence type="predicted"/>